<protein>
    <submittedName>
        <fullName evidence="2">IS701 family transposase ISMhu9</fullName>
    </submittedName>
</protein>
<proteinExistence type="predicted"/>
<dbReference type="Pfam" id="PF13546">
    <property type="entry name" value="DDE_5"/>
    <property type="match status" value="1"/>
</dbReference>
<organism evidence="2 3">
    <name type="scientific">Methanorbis furvi</name>
    <dbReference type="NCBI Taxonomy" id="3028299"/>
    <lineage>
        <taxon>Archaea</taxon>
        <taxon>Methanobacteriati</taxon>
        <taxon>Methanobacteriota</taxon>
        <taxon>Stenosarchaea group</taxon>
        <taxon>Methanomicrobia</taxon>
        <taxon>Methanomicrobiales</taxon>
        <taxon>Methanocorpusculaceae</taxon>
        <taxon>Methanorbis</taxon>
    </lineage>
</organism>
<evidence type="ECO:0000313" key="2">
    <source>
        <dbReference type="EMBL" id="MDV0441768.1"/>
    </source>
</evidence>
<reference evidence="2" key="1">
    <citation type="submission" date="2023-06" db="EMBL/GenBank/DDBJ databases">
        <title>Genome sequence of Methancorpusculaceae sp. Ag1.</title>
        <authorList>
            <person name="Protasov E."/>
            <person name="Platt K."/>
            <person name="Poehlein A."/>
            <person name="Daniel R."/>
            <person name="Brune A."/>
        </authorList>
    </citation>
    <scope>NUCLEOTIDE SEQUENCE</scope>
    <source>
        <strain evidence="2">Ag1</strain>
    </source>
</reference>
<accession>A0AAE4SAK3</accession>
<dbReference type="Proteomes" id="UP001273136">
    <property type="component" value="Unassembled WGS sequence"/>
</dbReference>
<evidence type="ECO:0000313" key="3">
    <source>
        <dbReference type="Proteomes" id="UP001273136"/>
    </source>
</evidence>
<dbReference type="EMBL" id="JAWDKA010000004">
    <property type="protein sequence ID" value="MDV0441768.1"/>
    <property type="molecule type" value="Genomic_DNA"/>
</dbReference>
<gene>
    <name evidence="2" type="ORF">McpAg1_09780</name>
</gene>
<sequence>MFQGISLVTPVWTDGISTYPLDFRIYHKDSDGKTKNDHFQDMLRESAARGLNPDCVLFDSWYGSVDNLHLVRRLGWHFLTRLKKNRQVNPDKFGNKQIHEICIPNGGCVVHLKDCGMVKVFHRGDDGNGVQFWAKDILNLEEKTRQIYAVYAFKIQKYHRNLKRYCE</sequence>
<name>A0AAE4SAK3_9EURY</name>
<dbReference type="AlphaFoldDB" id="A0AAE4SAK3"/>
<dbReference type="InterPro" id="IPR012337">
    <property type="entry name" value="RNaseH-like_sf"/>
</dbReference>
<comment type="caution">
    <text evidence="2">The sequence shown here is derived from an EMBL/GenBank/DDBJ whole genome shotgun (WGS) entry which is preliminary data.</text>
</comment>
<evidence type="ECO:0000259" key="1">
    <source>
        <dbReference type="Pfam" id="PF13546"/>
    </source>
</evidence>
<feature type="domain" description="Transposase IS701-like DDE" evidence="1">
    <location>
        <begin position="29"/>
        <end position="90"/>
    </location>
</feature>
<dbReference type="InterPro" id="IPR038721">
    <property type="entry name" value="IS701-like_DDE_dom"/>
</dbReference>
<dbReference type="SUPFAM" id="SSF53098">
    <property type="entry name" value="Ribonuclease H-like"/>
    <property type="match status" value="1"/>
</dbReference>
<keyword evidence="3" id="KW-1185">Reference proteome</keyword>